<gene>
    <name evidence="1" type="ORF">LOK49_LG13G02498</name>
</gene>
<accession>A0ACC0FPR6</accession>
<dbReference type="EMBL" id="CM045771">
    <property type="protein sequence ID" value="KAI7989421.1"/>
    <property type="molecule type" value="Genomic_DNA"/>
</dbReference>
<dbReference type="Proteomes" id="UP001060215">
    <property type="component" value="Chromosome 14"/>
</dbReference>
<evidence type="ECO:0000313" key="2">
    <source>
        <dbReference type="Proteomes" id="UP001060215"/>
    </source>
</evidence>
<keyword evidence="2" id="KW-1185">Reference proteome</keyword>
<sequence length="228" mass="25654">MAIEYPPEERTQLVKKLNRSTIAIPSHLHRPTKPPSSTTPNPQKQTQHPTPKSMNSLILTNSVSEFIEQDATRLYFKRHGTVLIRLEELILNIDLPTIEVRFEHLNVNSEANVGGRALPTILNFSINILEGFLNYLRIFPSRKKPLAILHNVSGIIKPGSCIFQASAESRQHAAAIVASCKLQQKLGFERDGEISAVEMAQFEAEKKHDEVVDKIFGDVESENLKLRD</sequence>
<reference evidence="1 2" key="1">
    <citation type="journal article" date="2022" name="Plant J.">
        <title>Chromosome-level genome of Camellia lanceoleosa provides a valuable resource for understanding genome evolution and self-incompatibility.</title>
        <authorList>
            <person name="Gong W."/>
            <person name="Xiao S."/>
            <person name="Wang L."/>
            <person name="Liao Z."/>
            <person name="Chang Y."/>
            <person name="Mo W."/>
            <person name="Hu G."/>
            <person name="Li W."/>
            <person name="Zhao G."/>
            <person name="Zhu H."/>
            <person name="Hu X."/>
            <person name="Ji K."/>
            <person name="Xiang X."/>
            <person name="Song Q."/>
            <person name="Yuan D."/>
            <person name="Jin S."/>
            <person name="Zhang L."/>
        </authorList>
    </citation>
    <scope>NUCLEOTIDE SEQUENCE [LARGE SCALE GENOMIC DNA]</scope>
    <source>
        <strain evidence="1">SQ_2022a</strain>
    </source>
</reference>
<comment type="caution">
    <text evidence="1">The sequence shown here is derived from an EMBL/GenBank/DDBJ whole genome shotgun (WGS) entry which is preliminary data.</text>
</comment>
<evidence type="ECO:0000313" key="1">
    <source>
        <dbReference type="EMBL" id="KAI7989421.1"/>
    </source>
</evidence>
<protein>
    <submittedName>
        <fullName evidence="1">Pleiotropic drug resistance protein 1</fullName>
    </submittedName>
</protein>
<organism evidence="1 2">
    <name type="scientific">Camellia lanceoleosa</name>
    <dbReference type="NCBI Taxonomy" id="1840588"/>
    <lineage>
        <taxon>Eukaryota</taxon>
        <taxon>Viridiplantae</taxon>
        <taxon>Streptophyta</taxon>
        <taxon>Embryophyta</taxon>
        <taxon>Tracheophyta</taxon>
        <taxon>Spermatophyta</taxon>
        <taxon>Magnoliopsida</taxon>
        <taxon>eudicotyledons</taxon>
        <taxon>Gunneridae</taxon>
        <taxon>Pentapetalae</taxon>
        <taxon>asterids</taxon>
        <taxon>Ericales</taxon>
        <taxon>Theaceae</taxon>
        <taxon>Camellia</taxon>
    </lineage>
</organism>
<proteinExistence type="predicted"/>
<name>A0ACC0FPR6_9ERIC</name>